<gene>
    <name evidence="3" type="ORF">C7B65_08720</name>
</gene>
<protein>
    <recommendedName>
        <fullName evidence="2">Phosphodiester glycosidase domain-containing protein</fullName>
    </recommendedName>
</protein>
<keyword evidence="1" id="KW-1133">Transmembrane helix</keyword>
<dbReference type="Pfam" id="PF09992">
    <property type="entry name" value="NAGPA"/>
    <property type="match status" value="1"/>
</dbReference>
<dbReference type="PANTHER" id="PTHR40446:SF2">
    <property type="entry name" value="N-ACETYLGLUCOSAMINE-1-PHOSPHODIESTER ALPHA-N-ACETYLGLUCOSAMINIDASE"/>
    <property type="match status" value="1"/>
</dbReference>
<evidence type="ECO:0000313" key="3">
    <source>
        <dbReference type="EMBL" id="PSB20126.1"/>
    </source>
</evidence>
<dbReference type="InterPro" id="IPR018711">
    <property type="entry name" value="NAGPA"/>
</dbReference>
<dbReference type="Proteomes" id="UP000238634">
    <property type="component" value="Unassembled WGS sequence"/>
</dbReference>
<evidence type="ECO:0000313" key="4">
    <source>
        <dbReference type="Proteomes" id="UP000238634"/>
    </source>
</evidence>
<sequence length="295" mass="32661">MNQNRQSLKHRLWNGLGMGLLLIPIVAYGIPHFLRPDRIAETRSLFQGIDYRREVRSLPRPIVIHIVKIDLTAPNVRAFATPGAATFDKTEVNAHTTSQFLNEFSLKLAINANFFYRFREETPWDYFPHAGDRVNNVGQVTSDGQTYSAAESEYPAICFSSQRAKIVEGTCPVETRQAVSGNEVLIKAGKPLAQMTKSDKPYPRSVVAIDATGQKLWLILVDGKQRLYSEGMTIAELTDFVRQLGVDSALNLDGGGSVTLAVSTPSGTKILNSPIQNKIPMNERPIASHLGFYAE</sequence>
<reference evidence="3 4" key="2">
    <citation type="submission" date="2018-03" db="EMBL/GenBank/DDBJ databases">
        <title>The ancient ancestry and fast evolution of plastids.</title>
        <authorList>
            <person name="Moore K.R."/>
            <person name="Magnabosco C."/>
            <person name="Momper L."/>
            <person name="Gold D.A."/>
            <person name="Bosak T."/>
            <person name="Fournier G.P."/>
        </authorList>
    </citation>
    <scope>NUCLEOTIDE SEQUENCE [LARGE SCALE GENOMIC DNA]</scope>
    <source>
        <strain evidence="3 4">ULC007</strain>
    </source>
</reference>
<feature type="domain" description="Phosphodiester glycosidase" evidence="2">
    <location>
        <begin position="107"/>
        <end position="293"/>
    </location>
</feature>
<comment type="caution">
    <text evidence="3">The sequence shown here is derived from an EMBL/GenBank/DDBJ whole genome shotgun (WGS) entry which is preliminary data.</text>
</comment>
<keyword evidence="1" id="KW-0812">Transmembrane</keyword>
<feature type="transmembrane region" description="Helical" evidence="1">
    <location>
        <begin position="12"/>
        <end position="34"/>
    </location>
</feature>
<dbReference type="RefSeq" id="WP_073070815.1">
    <property type="nucleotide sequence ID" value="NZ_MPPI01000009.1"/>
</dbReference>
<dbReference type="PANTHER" id="PTHR40446">
    <property type="entry name" value="N-ACETYLGLUCOSAMINE-1-PHOSPHODIESTER ALPHA-N-ACETYLGLUCOSAMINIDASE"/>
    <property type="match status" value="1"/>
</dbReference>
<name>A0A2T1DI24_9CYAN</name>
<evidence type="ECO:0000256" key="1">
    <source>
        <dbReference type="SAM" id="Phobius"/>
    </source>
</evidence>
<dbReference type="EMBL" id="PVWG01000007">
    <property type="protein sequence ID" value="PSB20126.1"/>
    <property type="molecule type" value="Genomic_DNA"/>
</dbReference>
<keyword evidence="1" id="KW-0472">Membrane</keyword>
<dbReference type="STRING" id="1920490.GCA_001895925_03762"/>
<reference evidence="3 4" key="1">
    <citation type="submission" date="2018-02" db="EMBL/GenBank/DDBJ databases">
        <authorList>
            <person name="Cohen D.B."/>
            <person name="Kent A.D."/>
        </authorList>
    </citation>
    <scope>NUCLEOTIDE SEQUENCE [LARGE SCALE GENOMIC DNA]</scope>
    <source>
        <strain evidence="3 4">ULC007</strain>
    </source>
</reference>
<accession>A0A2T1DI24</accession>
<dbReference type="OrthoDB" id="9816453at2"/>
<organism evidence="3 4">
    <name type="scientific">Phormidesmis priestleyi ULC007</name>
    <dbReference type="NCBI Taxonomy" id="1920490"/>
    <lineage>
        <taxon>Bacteria</taxon>
        <taxon>Bacillati</taxon>
        <taxon>Cyanobacteriota</taxon>
        <taxon>Cyanophyceae</taxon>
        <taxon>Leptolyngbyales</taxon>
        <taxon>Leptolyngbyaceae</taxon>
        <taxon>Phormidesmis</taxon>
    </lineage>
</organism>
<proteinExistence type="predicted"/>
<keyword evidence="4" id="KW-1185">Reference proteome</keyword>
<evidence type="ECO:0000259" key="2">
    <source>
        <dbReference type="Pfam" id="PF09992"/>
    </source>
</evidence>
<dbReference type="AlphaFoldDB" id="A0A2T1DI24"/>